<sequence length="333" mass="36284">MMRAVFVEGTAEQVFSVINEFFRKSVIGGEEWSGGVLNSGVPVERQAMAGGQLRAAVEYQEHVEVDVKPVKEVKPLTEWQPVELQEDVKRDIIPPSAPAPSSSSSSYRQHATDVKNAINNAMGNVYPCPSVTSSTPRRKRPHYRLHGVADGQGRRMICSKNTRRCQNCGMNTRTFSAFESHICLGDAFRCPEIGCTFNSKSQHGLTVHKRRMHPVQMELKLKDLTYYNPSQSMGSTLERSNTTVPSLPPIPMPVRGSYYIDSPVAVTPLMQPAGLMWPQALLTNEAKPLMTPEQLGGATLPVDEGVLPIENCCAYYGAGGGGRGGGSPGNGHN</sequence>
<dbReference type="GeneID" id="108085080"/>
<dbReference type="Proteomes" id="UP001652661">
    <property type="component" value="Chromosome 2R"/>
</dbReference>
<evidence type="ECO:0008006" key="4">
    <source>
        <dbReference type="Google" id="ProtNLM"/>
    </source>
</evidence>
<evidence type="ECO:0000313" key="2">
    <source>
        <dbReference type="Proteomes" id="UP001652661"/>
    </source>
</evidence>
<accession>A0A6P4JQV2</accession>
<protein>
    <recommendedName>
        <fullName evidence="4">C2H2-type domain-containing protein</fullName>
    </recommendedName>
</protein>
<reference evidence="3" key="2">
    <citation type="submission" date="2025-08" db="UniProtKB">
        <authorList>
            <consortium name="RefSeq"/>
        </authorList>
    </citation>
    <scope>IDENTIFICATION</scope>
    <source>
        <strain evidence="3">14028-0561.14</strain>
        <tissue evidence="3">Whole fly</tissue>
    </source>
</reference>
<feature type="region of interest" description="Disordered" evidence="1">
    <location>
        <begin position="87"/>
        <end position="110"/>
    </location>
</feature>
<gene>
    <name evidence="3" type="primary">LOC108085080</name>
</gene>
<dbReference type="AlphaFoldDB" id="A0A6P4JQV2"/>
<organism evidence="2 3">
    <name type="scientific">Drosophila kikkawai</name>
    <name type="common">Fruit fly</name>
    <dbReference type="NCBI Taxonomy" id="30033"/>
    <lineage>
        <taxon>Eukaryota</taxon>
        <taxon>Metazoa</taxon>
        <taxon>Ecdysozoa</taxon>
        <taxon>Arthropoda</taxon>
        <taxon>Hexapoda</taxon>
        <taxon>Insecta</taxon>
        <taxon>Pterygota</taxon>
        <taxon>Neoptera</taxon>
        <taxon>Endopterygota</taxon>
        <taxon>Diptera</taxon>
        <taxon>Brachycera</taxon>
        <taxon>Muscomorpha</taxon>
        <taxon>Ephydroidea</taxon>
        <taxon>Drosophilidae</taxon>
        <taxon>Drosophila</taxon>
        <taxon>Sophophora</taxon>
    </lineage>
</organism>
<evidence type="ECO:0000256" key="1">
    <source>
        <dbReference type="SAM" id="MobiDB-lite"/>
    </source>
</evidence>
<dbReference type="RefSeq" id="XP_017037039.1">
    <property type="nucleotide sequence ID" value="XM_017181550.3"/>
</dbReference>
<keyword evidence="2" id="KW-1185">Reference proteome</keyword>
<reference evidence="2" key="1">
    <citation type="submission" date="2025-05" db="UniProtKB">
        <authorList>
            <consortium name="RefSeq"/>
        </authorList>
    </citation>
    <scope>NUCLEOTIDE SEQUENCE [LARGE SCALE GENOMIC DNA]</scope>
    <source>
        <strain evidence="2">14028-0561.14</strain>
    </source>
</reference>
<name>A0A6P4JQV2_DROKI</name>
<proteinExistence type="predicted"/>
<evidence type="ECO:0000313" key="3">
    <source>
        <dbReference type="RefSeq" id="XP_017037039.1"/>
    </source>
</evidence>